<dbReference type="EMBL" id="LAZR01023280">
    <property type="protein sequence ID" value="KKL79052.1"/>
    <property type="molecule type" value="Genomic_DNA"/>
</dbReference>
<dbReference type="AlphaFoldDB" id="A0A0F9HV93"/>
<organism evidence="1">
    <name type="scientific">marine sediment metagenome</name>
    <dbReference type="NCBI Taxonomy" id="412755"/>
    <lineage>
        <taxon>unclassified sequences</taxon>
        <taxon>metagenomes</taxon>
        <taxon>ecological metagenomes</taxon>
    </lineage>
</organism>
<name>A0A0F9HV93_9ZZZZ</name>
<comment type="caution">
    <text evidence="1">The sequence shown here is derived from an EMBL/GenBank/DDBJ whole genome shotgun (WGS) entry which is preliminary data.</text>
</comment>
<gene>
    <name evidence="1" type="ORF">LCGC14_2018700</name>
</gene>
<accession>A0A0F9HV93</accession>
<reference evidence="1" key="1">
    <citation type="journal article" date="2015" name="Nature">
        <title>Complex archaea that bridge the gap between prokaryotes and eukaryotes.</title>
        <authorList>
            <person name="Spang A."/>
            <person name="Saw J.H."/>
            <person name="Jorgensen S.L."/>
            <person name="Zaremba-Niedzwiedzka K."/>
            <person name="Martijn J."/>
            <person name="Lind A.E."/>
            <person name="van Eijk R."/>
            <person name="Schleper C."/>
            <person name="Guy L."/>
            <person name="Ettema T.J."/>
        </authorList>
    </citation>
    <scope>NUCLEOTIDE SEQUENCE</scope>
</reference>
<proteinExistence type="predicted"/>
<protein>
    <submittedName>
        <fullName evidence="1">Uncharacterized protein</fullName>
    </submittedName>
</protein>
<sequence length="137" mass="14399">MVAAEAARGTRVRLPFPEVVVEVRVHTDTVSWLLTNLSVSRLRSSLAQEASGARVSPSTVQVIQVSVAENHPFSPHLQTKSPPLVVVAVKREQSAPMPLEAAVGALLVPAPTAAEAALAVSSAVVMEAQTQGFRTTL</sequence>
<evidence type="ECO:0000313" key="1">
    <source>
        <dbReference type="EMBL" id="KKL79052.1"/>
    </source>
</evidence>